<dbReference type="InterPro" id="IPR004260">
    <property type="entry name" value="Pyr-dimer_DNA_glycosylase"/>
</dbReference>
<keyword evidence="2" id="KW-1185">Reference proteome</keyword>
<protein>
    <submittedName>
        <fullName evidence="1">Uncharacterized protein</fullName>
    </submittedName>
</protein>
<evidence type="ECO:0000313" key="2">
    <source>
        <dbReference type="Proteomes" id="UP000274731"/>
    </source>
</evidence>
<dbReference type="Pfam" id="PF03013">
    <property type="entry name" value="Pyr_excise"/>
    <property type="match status" value="1"/>
</dbReference>
<proteinExistence type="predicted"/>
<dbReference type="Proteomes" id="UP000274731">
    <property type="component" value="Segment"/>
</dbReference>
<name>A0A3G1L3R8_9CAUD</name>
<sequence>MNIFAVDENPTRAAKDLPDTLVMKMPLECSQMFSSWAFNTRGIRLVKKDGGFYGVKGHANHPCTRWLYDKDENVSWLLRHSLALCAEYTERFGKTHACEITIRRMIGDLHWEFPPFEEHSPFVLCMPEAHKDLKDPVGSYRRFVNTEKGYADWKYGPEPEWWDWEINQAAKEKWVAERIKRRLEKSL</sequence>
<reference evidence="1 2" key="1">
    <citation type="journal article" date="2018" name="Environ. Microbiol.">
        <title>Novel phage-host interactions and evolution as revealed by a cyanomyovirus isolated from an estuarine environment.</title>
        <authorList>
            <person name="Xu Y."/>
            <person name="Zhang R."/>
            <person name="Wang N."/>
            <person name="Cai L."/>
            <person name="Tong Y."/>
            <person name="Sun Q."/>
            <person name="Chen F."/>
            <person name="Jiao N."/>
        </authorList>
    </citation>
    <scope>NUCLEOTIDE SEQUENCE [LARGE SCALE GENOMIC DNA]</scope>
</reference>
<gene>
    <name evidence="1" type="ORF">SCBWM1_gp147</name>
</gene>
<evidence type="ECO:0000313" key="1">
    <source>
        <dbReference type="EMBL" id="ATW62831.1"/>
    </source>
</evidence>
<dbReference type="EMBL" id="MG450654">
    <property type="protein sequence ID" value="ATW62831.1"/>
    <property type="molecule type" value="Genomic_DNA"/>
</dbReference>
<organism evidence="1 2">
    <name type="scientific">Synechococcus phage S-CBWM1</name>
    <dbReference type="NCBI Taxonomy" id="2053653"/>
    <lineage>
        <taxon>Viruses</taxon>
        <taxon>Duplodnaviria</taxon>
        <taxon>Heunggongvirae</taxon>
        <taxon>Uroviricota</taxon>
        <taxon>Caudoviricetes</taxon>
        <taxon>Aokuangvirus</taxon>
        <taxon>Aokuangvirus SCBWM1</taxon>
    </lineage>
</organism>
<accession>A0A3G1L3R8</accession>